<dbReference type="EMBL" id="CAMXCT030006497">
    <property type="protein sequence ID" value="CAL4802052.1"/>
    <property type="molecule type" value="Genomic_DNA"/>
</dbReference>
<evidence type="ECO:0000256" key="5">
    <source>
        <dbReference type="ARBA" id="ARBA00022939"/>
    </source>
</evidence>
<evidence type="ECO:0000256" key="6">
    <source>
        <dbReference type="ARBA" id="ARBA00023453"/>
    </source>
</evidence>
<feature type="non-terminal residue" evidence="8">
    <location>
        <position position="326"/>
    </location>
</feature>
<keyword evidence="4" id="KW-0949">S-adenosyl-L-methionine</keyword>
<dbReference type="PANTHER" id="PTHR43836">
    <property type="entry name" value="CATECHOL O-METHYLTRANSFERASE 1-RELATED"/>
    <property type="match status" value="1"/>
</dbReference>
<evidence type="ECO:0000256" key="2">
    <source>
        <dbReference type="ARBA" id="ARBA00022603"/>
    </source>
</evidence>
<feature type="signal peptide" evidence="7">
    <location>
        <begin position="1"/>
        <end position="24"/>
    </location>
</feature>
<dbReference type="EMBL" id="CAMXCT020006497">
    <property type="protein sequence ID" value="CAL1168115.1"/>
    <property type="molecule type" value="Genomic_DNA"/>
</dbReference>
<dbReference type="PANTHER" id="PTHR43836:SF2">
    <property type="entry name" value="CATECHOL O-METHYLTRANSFERASE 1-RELATED"/>
    <property type="match status" value="1"/>
</dbReference>
<evidence type="ECO:0000256" key="1">
    <source>
        <dbReference type="ARBA" id="ARBA00012880"/>
    </source>
</evidence>
<keyword evidence="10" id="KW-1185">Reference proteome</keyword>
<dbReference type="EC" id="2.1.1.6" evidence="1"/>
<dbReference type="Pfam" id="PF01596">
    <property type="entry name" value="Methyltransf_3"/>
    <property type="match status" value="1"/>
</dbReference>
<evidence type="ECO:0000313" key="9">
    <source>
        <dbReference type="EMBL" id="CAL1168115.1"/>
    </source>
</evidence>
<evidence type="ECO:0000256" key="4">
    <source>
        <dbReference type="ARBA" id="ARBA00022691"/>
    </source>
</evidence>
<evidence type="ECO:0000256" key="7">
    <source>
        <dbReference type="SAM" id="SignalP"/>
    </source>
</evidence>
<dbReference type="Gene3D" id="3.40.50.150">
    <property type="entry name" value="Vaccinia Virus protein VP39"/>
    <property type="match status" value="1"/>
</dbReference>
<dbReference type="AlphaFoldDB" id="A0A9P1GI88"/>
<feature type="chain" id="PRO_5043272820" description="catechol O-methyltransferase" evidence="7">
    <location>
        <begin position="25"/>
        <end position="326"/>
    </location>
</feature>
<proteinExistence type="inferred from homology"/>
<gene>
    <name evidence="8" type="ORF">C1SCF055_LOCUS39618</name>
</gene>
<evidence type="ECO:0000313" key="8">
    <source>
        <dbReference type="EMBL" id="CAI4014740.1"/>
    </source>
</evidence>
<keyword evidence="7" id="KW-0732">Signal</keyword>
<evidence type="ECO:0000256" key="3">
    <source>
        <dbReference type="ARBA" id="ARBA00022679"/>
    </source>
</evidence>
<name>A0A9P1GI88_9DINO</name>
<dbReference type="Proteomes" id="UP001152797">
    <property type="component" value="Unassembled WGS sequence"/>
</dbReference>
<keyword evidence="3" id="KW-0808">Transferase</keyword>
<comment type="similarity">
    <text evidence="6">Belongs to the class I-like SAM-binding methyltransferase superfamily. Cation-dependent O-methyltransferase family.</text>
</comment>
<dbReference type="OrthoDB" id="186626at2759"/>
<dbReference type="GO" id="GO:0016206">
    <property type="term" value="F:catechol O-methyltransferase activity"/>
    <property type="evidence" value="ECO:0007669"/>
    <property type="project" value="UniProtKB-EC"/>
</dbReference>
<dbReference type="EMBL" id="CAMXCT010006497">
    <property type="protein sequence ID" value="CAI4014740.1"/>
    <property type="molecule type" value="Genomic_DNA"/>
</dbReference>
<dbReference type="InterPro" id="IPR029063">
    <property type="entry name" value="SAM-dependent_MTases_sf"/>
</dbReference>
<evidence type="ECO:0000313" key="10">
    <source>
        <dbReference type="Proteomes" id="UP001152797"/>
    </source>
</evidence>
<keyword evidence="2" id="KW-0489">Methyltransferase</keyword>
<accession>A0A9P1GI88</accession>
<reference evidence="9" key="2">
    <citation type="submission" date="2024-04" db="EMBL/GenBank/DDBJ databases">
        <authorList>
            <person name="Chen Y."/>
            <person name="Shah S."/>
            <person name="Dougan E. K."/>
            <person name="Thang M."/>
            <person name="Chan C."/>
        </authorList>
    </citation>
    <scope>NUCLEOTIDE SEQUENCE [LARGE SCALE GENOMIC DNA]</scope>
</reference>
<organism evidence="8">
    <name type="scientific">Cladocopium goreaui</name>
    <dbReference type="NCBI Taxonomy" id="2562237"/>
    <lineage>
        <taxon>Eukaryota</taxon>
        <taxon>Sar</taxon>
        <taxon>Alveolata</taxon>
        <taxon>Dinophyceae</taxon>
        <taxon>Suessiales</taxon>
        <taxon>Symbiodiniaceae</taxon>
        <taxon>Cladocopium</taxon>
    </lineage>
</organism>
<dbReference type="GO" id="GO:0006584">
    <property type="term" value="P:catecholamine metabolic process"/>
    <property type="evidence" value="ECO:0007669"/>
    <property type="project" value="UniProtKB-KW"/>
</dbReference>
<comment type="caution">
    <text evidence="8">The sequence shown here is derived from an EMBL/GenBank/DDBJ whole genome shotgun (WGS) entry which is preliminary data.</text>
</comment>
<reference evidence="8" key="1">
    <citation type="submission" date="2022-10" db="EMBL/GenBank/DDBJ databases">
        <authorList>
            <person name="Chen Y."/>
            <person name="Dougan E. K."/>
            <person name="Chan C."/>
            <person name="Rhodes N."/>
            <person name="Thang M."/>
        </authorList>
    </citation>
    <scope>NUCLEOTIDE SEQUENCE</scope>
</reference>
<dbReference type="SUPFAM" id="SSF53335">
    <property type="entry name" value="S-adenosyl-L-methionine-dependent methyltransferases"/>
    <property type="match status" value="1"/>
</dbReference>
<dbReference type="InterPro" id="IPR002935">
    <property type="entry name" value="SAM_O-MeTrfase"/>
</dbReference>
<protein>
    <recommendedName>
        <fullName evidence="1">catechol O-methyltransferase</fullName>
        <ecNumber evidence="1">2.1.1.6</ecNumber>
    </recommendedName>
</protein>
<dbReference type="PROSITE" id="PS51682">
    <property type="entry name" value="SAM_OMT_I"/>
    <property type="match status" value="1"/>
</dbReference>
<keyword evidence="5" id="KW-0128">Catecholamine metabolism</keyword>
<dbReference type="GO" id="GO:0032259">
    <property type="term" value="P:methylation"/>
    <property type="evidence" value="ECO:0007669"/>
    <property type="project" value="UniProtKB-KW"/>
</dbReference>
<sequence length="326" mass="35606">DVARRGAGVASALVALLLAAPSAARSSGRAKENGPFTFQDSTPEELLEAVKALEAPSRSPEAVLAAIDEFAWQKQWLMNVGDVKGRVLDAALKEALRLNSGRAAFTALELGTYLGYSAVRLARLLPPSGRLFSIEKDEEKLRVATEVLKISQLNTKVTLLAGTAVAQTAELVRRNVKLDFVFIDHRKQDYLPALLRLEEADLLNPRAVVVADNVGLMEINDYAEYVRSSGKYLSAFVESEVEYFSEDDQRGRGPLTDGLEVSVFLGNLSMQSVAAEKGDPARRMTTNKTCGHLLASYADVRSSHIYDSYMTSEPVLEGLQRLENDA</sequence>